<evidence type="ECO:0000313" key="5">
    <source>
        <dbReference type="Proteomes" id="UP001183414"/>
    </source>
</evidence>
<dbReference type="RefSeq" id="WP_311675761.1">
    <property type="nucleotide sequence ID" value="NZ_JAVREQ010000031.1"/>
</dbReference>
<dbReference type="PROSITE" id="PS50075">
    <property type="entry name" value="CARRIER"/>
    <property type="match status" value="1"/>
</dbReference>
<evidence type="ECO:0000313" key="4">
    <source>
        <dbReference type="EMBL" id="MDT0382152.1"/>
    </source>
</evidence>
<accession>A0ABU2NYT3</accession>
<sequence length="104" mass="12016">MPSTSVNLQQLRALPKTDREMLLESIVLRTFREHLFLEDSDDLSVEENYFDLGLTSLQLTEVKEHIEHTFECEVDTTLLFNDPTIAQLLEHLDELITQNGGSRQ</sequence>
<gene>
    <name evidence="4" type="ORF">RM572_25655</name>
</gene>
<keyword evidence="2" id="KW-0597">Phosphoprotein</keyword>
<dbReference type="InterPro" id="IPR009081">
    <property type="entry name" value="PP-bd_ACP"/>
</dbReference>
<protein>
    <submittedName>
        <fullName evidence="4">Acyl carrier protein</fullName>
    </submittedName>
</protein>
<evidence type="ECO:0000256" key="2">
    <source>
        <dbReference type="ARBA" id="ARBA00022553"/>
    </source>
</evidence>
<reference evidence="5" key="1">
    <citation type="submission" date="2023-07" db="EMBL/GenBank/DDBJ databases">
        <title>30 novel species of actinomycetes from the DSMZ collection.</title>
        <authorList>
            <person name="Nouioui I."/>
        </authorList>
    </citation>
    <scope>NUCLEOTIDE SEQUENCE [LARGE SCALE GENOMIC DNA]</scope>
    <source>
        <strain evidence="5">DSM 42041</strain>
    </source>
</reference>
<dbReference type="Proteomes" id="UP001183414">
    <property type="component" value="Unassembled WGS sequence"/>
</dbReference>
<name>A0ABU2NYT3_9ACTN</name>
<dbReference type="Gene3D" id="1.10.1200.10">
    <property type="entry name" value="ACP-like"/>
    <property type="match status" value="1"/>
</dbReference>
<evidence type="ECO:0000259" key="3">
    <source>
        <dbReference type="PROSITE" id="PS50075"/>
    </source>
</evidence>
<keyword evidence="1" id="KW-0596">Phosphopantetheine</keyword>
<keyword evidence="5" id="KW-1185">Reference proteome</keyword>
<comment type="caution">
    <text evidence="4">The sequence shown here is derived from an EMBL/GenBank/DDBJ whole genome shotgun (WGS) entry which is preliminary data.</text>
</comment>
<feature type="domain" description="Carrier" evidence="3">
    <location>
        <begin position="21"/>
        <end position="96"/>
    </location>
</feature>
<dbReference type="InterPro" id="IPR020806">
    <property type="entry name" value="PKS_PP-bd"/>
</dbReference>
<evidence type="ECO:0000256" key="1">
    <source>
        <dbReference type="ARBA" id="ARBA00022450"/>
    </source>
</evidence>
<dbReference type="InterPro" id="IPR036736">
    <property type="entry name" value="ACP-like_sf"/>
</dbReference>
<organism evidence="4 5">
    <name type="scientific">Streptomyces hazeniae</name>
    <dbReference type="NCBI Taxonomy" id="3075538"/>
    <lineage>
        <taxon>Bacteria</taxon>
        <taxon>Bacillati</taxon>
        <taxon>Actinomycetota</taxon>
        <taxon>Actinomycetes</taxon>
        <taxon>Kitasatosporales</taxon>
        <taxon>Streptomycetaceae</taxon>
        <taxon>Streptomyces</taxon>
    </lineage>
</organism>
<dbReference type="SUPFAM" id="SSF47336">
    <property type="entry name" value="ACP-like"/>
    <property type="match status" value="1"/>
</dbReference>
<dbReference type="EMBL" id="JAVREQ010000031">
    <property type="protein sequence ID" value="MDT0382152.1"/>
    <property type="molecule type" value="Genomic_DNA"/>
</dbReference>
<dbReference type="Pfam" id="PF00550">
    <property type="entry name" value="PP-binding"/>
    <property type="match status" value="1"/>
</dbReference>
<proteinExistence type="predicted"/>
<dbReference type="SMART" id="SM00823">
    <property type="entry name" value="PKS_PP"/>
    <property type="match status" value="1"/>
</dbReference>